<feature type="transmembrane region" description="Helical" evidence="1">
    <location>
        <begin position="12"/>
        <end position="43"/>
    </location>
</feature>
<dbReference type="AlphaFoldDB" id="A0AA43U6P1"/>
<feature type="transmembrane region" description="Helical" evidence="1">
    <location>
        <begin position="81"/>
        <end position="102"/>
    </location>
</feature>
<proteinExistence type="predicted"/>
<organism evidence="2 3">
    <name type="scientific">Phoenicibacter congonensis</name>
    <dbReference type="NCBI Taxonomy" id="1944646"/>
    <lineage>
        <taxon>Bacteria</taxon>
        <taxon>Bacillati</taxon>
        <taxon>Actinomycetota</taxon>
        <taxon>Coriobacteriia</taxon>
        <taxon>Eggerthellales</taxon>
        <taxon>Eggerthellaceae</taxon>
        <taxon>Phoenicibacter</taxon>
    </lineage>
</organism>
<protein>
    <submittedName>
        <fullName evidence="2">DUF4956 domain-containing protein</fullName>
    </submittedName>
</protein>
<evidence type="ECO:0000256" key="1">
    <source>
        <dbReference type="SAM" id="Phobius"/>
    </source>
</evidence>
<keyword evidence="1" id="KW-0812">Transmembrane</keyword>
<accession>A0AA43U6P1</accession>
<dbReference type="EMBL" id="JAUMVS010000210">
    <property type="protein sequence ID" value="MDO4842548.1"/>
    <property type="molecule type" value="Genomic_DNA"/>
</dbReference>
<evidence type="ECO:0000313" key="2">
    <source>
        <dbReference type="EMBL" id="MDO4842548.1"/>
    </source>
</evidence>
<comment type="caution">
    <text evidence="2">The sequence shown here is derived from an EMBL/GenBank/DDBJ whole genome shotgun (WGS) entry which is preliminary data.</text>
</comment>
<sequence>GSLYSRKFNVSLGSVTIITTMIMSVISNNVALSLGMVGALSIIRFRTAVKDVRDATFIFWAIAVGIGCGVSQYALISVGSVFLLLFLIIAGKGFTSSSKLLVIQGKLTALSRIEAELASYFDRDIQPSMRNVTDSGFELVYSVDEALLRRASKKNQSDISEKLIKITGVERINVIDQKDELSQ</sequence>
<feature type="transmembrane region" description="Helical" evidence="1">
    <location>
        <begin position="55"/>
        <end position="75"/>
    </location>
</feature>
<keyword evidence="1" id="KW-0472">Membrane</keyword>
<dbReference type="Pfam" id="PF16316">
    <property type="entry name" value="DUF4956"/>
    <property type="match status" value="1"/>
</dbReference>
<evidence type="ECO:0000313" key="3">
    <source>
        <dbReference type="Proteomes" id="UP001168575"/>
    </source>
</evidence>
<dbReference type="InterPro" id="IPR032531">
    <property type="entry name" value="DUF4956"/>
</dbReference>
<keyword evidence="3" id="KW-1185">Reference proteome</keyword>
<feature type="non-terminal residue" evidence="2">
    <location>
        <position position="1"/>
    </location>
</feature>
<reference evidence="2" key="1">
    <citation type="submission" date="2023-07" db="EMBL/GenBank/DDBJ databases">
        <title>Between Cages and Wild: Unraveling the Impact of Captivity on Animal Microbiomes and Antimicrobial Resistance.</title>
        <authorList>
            <person name="Schmartz G.P."/>
            <person name="Rehner J."/>
            <person name="Schuff M.J."/>
            <person name="Becker S.L."/>
            <person name="Kravczyk M."/>
            <person name="Gurevich A."/>
            <person name="Francke R."/>
            <person name="Mueller R."/>
            <person name="Keller V."/>
            <person name="Keller A."/>
        </authorList>
    </citation>
    <scope>NUCLEOTIDE SEQUENCE</scope>
    <source>
        <strain evidence="2">S12M_St_49</strain>
    </source>
</reference>
<dbReference type="Proteomes" id="UP001168575">
    <property type="component" value="Unassembled WGS sequence"/>
</dbReference>
<name>A0AA43U6P1_9ACTN</name>
<gene>
    <name evidence="2" type="ORF">Q3982_07735</name>
</gene>
<keyword evidence="1" id="KW-1133">Transmembrane helix</keyword>